<dbReference type="InterPro" id="IPR036390">
    <property type="entry name" value="WH_DNA-bd_sf"/>
</dbReference>
<evidence type="ECO:0000256" key="1">
    <source>
        <dbReference type="SAM" id="SignalP"/>
    </source>
</evidence>
<protein>
    <submittedName>
        <fullName evidence="3">ArsR family transcriptional regulator</fullName>
    </submittedName>
    <submittedName>
        <fullName evidence="4">DNA-binding transcriptional ArsR family regulator</fullName>
    </submittedName>
</protein>
<dbReference type="GO" id="GO:0003677">
    <property type="term" value="F:DNA binding"/>
    <property type="evidence" value="ECO:0007669"/>
    <property type="project" value="UniProtKB-KW"/>
</dbReference>
<reference evidence="3" key="4">
    <citation type="submission" date="2023-01" db="EMBL/GenBank/DDBJ databases">
        <title>Draft genome sequence of Methylobacterium brachythecii strain NBRC 107710.</title>
        <authorList>
            <person name="Sun Q."/>
            <person name="Mori K."/>
        </authorList>
    </citation>
    <scope>NUCLEOTIDE SEQUENCE</scope>
    <source>
        <strain evidence="3">NBRC 107710</strain>
    </source>
</reference>
<dbReference type="PROSITE" id="PS50987">
    <property type="entry name" value="HTH_ARSR_2"/>
    <property type="match status" value="1"/>
</dbReference>
<dbReference type="PANTHER" id="PTHR39168:SF1">
    <property type="entry name" value="TRANSCRIPTIONAL REGULATORY PROTEIN"/>
    <property type="match status" value="1"/>
</dbReference>
<keyword evidence="1" id="KW-0732">Signal</keyword>
<dbReference type="InterPro" id="IPR011991">
    <property type="entry name" value="ArsR-like_HTH"/>
</dbReference>
<dbReference type="EMBL" id="JACIDN010000002">
    <property type="protein sequence ID" value="MBB3901520.1"/>
    <property type="molecule type" value="Genomic_DNA"/>
</dbReference>
<dbReference type="NCBIfam" id="NF033788">
    <property type="entry name" value="HTH_metalloreg"/>
    <property type="match status" value="1"/>
</dbReference>
<dbReference type="GO" id="GO:0003700">
    <property type="term" value="F:DNA-binding transcription factor activity"/>
    <property type="evidence" value="ECO:0007669"/>
    <property type="project" value="InterPro"/>
</dbReference>
<dbReference type="GO" id="GO:0097063">
    <property type="term" value="F:cadmium ion sensor activity"/>
    <property type="evidence" value="ECO:0007669"/>
    <property type="project" value="TreeGrafter"/>
</dbReference>
<evidence type="ECO:0000259" key="2">
    <source>
        <dbReference type="PROSITE" id="PS50987"/>
    </source>
</evidence>
<comment type="caution">
    <text evidence="4">The sequence shown here is derived from an EMBL/GenBank/DDBJ whole genome shotgun (WGS) entry which is preliminary data.</text>
</comment>
<dbReference type="Proteomes" id="UP001156881">
    <property type="component" value="Unassembled WGS sequence"/>
</dbReference>
<dbReference type="CDD" id="cd00090">
    <property type="entry name" value="HTH_ARSR"/>
    <property type="match status" value="1"/>
</dbReference>
<dbReference type="SMART" id="SM00418">
    <property type="entry name" value="HTH_ARSR"/>
    <property type="match status" value="1"/>
</dbReference>
<dbReference type="GO" id="GO:0046686">
    <property type="term" value="P:response to cadmium ion"/>
    <property type="evidence" value="ECO:0007669"/>
    <property type="project" value="TreeGrafter"/>
</dbReference>
<dbReference type="GO" id="GO:0010288">
    <property type="term" value="P:response to lead ion"/>
    <property type="evidence" value="ECO:0007669"/>
    <property type="project" value="TreeGrafter"/>
</dbReference>
<dbReference type="InterPro" id="IPR052543">
    <property type="entry name" value="HTH_Metal-responsive_Reg"/>
</dbReference>
<dbReference type="Proteomes" id="UP000517759">
    <property type="component" value="Unassembled WGS sequence"/>
</dbReference>
<evidence type="ECO:0000313" key="6">
    <source>
        <dbReference type="Proteomes" id="UP001156881"/>
    </source>
</evidence>
<evidence type="ECO:0000313" key="3">
    <source>
        <dbReference type="EMBL" id="GLS43090.1"/>
    </source>
</evidence>
<organism evidence="4 5">
    <name type="scientific">Methylobacterium brachythecii</name>
    <dbReference type="NCBI Taxonomy" id="1176177"/>
    <lineage>
        <taxon>Bacteria</taxon>
        <taxon>Pseudomonadati</taxon>
        <taxon>Pseudomonadota</taxon>
        <taxon>Alphaproteobacteria</taxon>
        <taxon>Hyphomicrobiales</taxon>
        <taxon>Methylobacteriaceae</taxon>
        <taxon>Methylobacterium</taxon>
    </lineage>
</organism>
<feature type="chain" id="PRO_5031216365" evidence="1">
    <location>
        <begin position="26"/>
        <end position="259"/>
    </location>
</feature>
<dbReference type="Gene3D" id="1.10.10.10">
    <property type="entry name" value="Winged helix-like DNA-binding domain superfamily/Winged helix DNA-binding domain"/>
    <property type="match status" value="1"/>
</dbReference>
<dbReference type="InterPro" id="IPR036388">
    <property type="entry name" value="WH-like_DNA-bd_sf"/>
</dbReference>
<dbReference type="SUPFAM" id="SSF46785">
    <property type="entry name" value="Winged helix' DNA-binding domain"/>
    <property type="match status" value="1"/>
</dbReference>
<gene>
    <name evidence="3" type="ORF">GCM10007884_10750</name>
    <name evidence="4" type="ORF">GGR33_001006</name>
</gene>
<dbReference type="GO" id="GO:0032791">
    <property type="term" value="F:lead ion binding"/>
    <property type="evidence" value="ECO:0007669"/>
    <property type="project" value="TreeGrafter"/>
</dbReference>
<keyword evidence="6" id="KW-1185">Reference proteome</keyword>
<reference evidence="6" key="2">
    <citation type="journal article" date="2019" name="Int. J. Syst. Evol. Microbiol.">
        <title>The Global Catalogue of Microorganisms (GCM) 10K type strain sequencing project: providing services to taxonomists for standard genome sequencing and annotation.</title>
        <authorList>
            <consortium name="The Broad Institute Genomics Platform"/>
            <consortium name="The Broad Institute Genome Sequencing Center for Infectious Disease"/>
            <person name="Wu L."/>
            <person name="Ma J."/>
        </authorList>
    </citation>
    <scope>NUCLEOTIDE SEQUENCE [LARGE SCALE GENOMIC DNA]</scope>
    <source>
        <strain evidence="6">NBRC 107710</strain>
    </source>
</reference>
<dbReference type="AlphaFoldDB" id="A0A7W6F5M2"/>
<evidence type="ECO:0000313" key="4">
    <source>
        <dbReference type="EMBL" id="MBB3901520.1"/>
    </source>
</evidence>
<keyword evidence="4" id="KW-0238">DNA-binding</keyword>
<reference evidence="3" key="1">
    <citation type="journal article" date="2014" name="Int. J. Syst. Evol. Microbiol.">
        <title>Complete genome of a new Firmicutes species belonging to the dominant human colonic microbiota ('Ruminococcus bicirculans') reveals two chromosomes and a selective capacity to utilize plant glucans.</title>
        <authorList>
            <consortium name="NISC Comparative Sequencing Program"/>
            <person name="Wegmann U."/>
            <person name="Louis P."/>
            <person name="Goesmann A."/>
            <person name="Henrissat B."/>
            <person name="Duncan S.H."/>
            <person name="Flint H.J."/>
        </authorList>
    </citation>
    <scope>NUCLEOTIDE SEQUENCE</scope>
    <source>
        <strain evidence="3">NBRC 107710</strain>
    </source>
</reference>
<evidence type="ECO:0000313" key="5">
    <source>
        <dbReference type="Proteomes" id="UP000517759"/>
    </source>
</evidence>
<name>A0A7W6F5M2_9HYPH</name>
<dbReference type="PANTHER" id="PTHR39168">
    <property type="entry name" value="TRANSCRIPTIONAL REGULATOR-RELATED"/>
    <property type="match status" value="1"/>
</dbReference>
<feature type="signal peptide" evidence="1">
    <location>
        <begin position="1"/>
        <end position="25"/>
    </location>
</feature>
<dbReference type="RefSeq" id="WP_306484071.1">
    <property type="nucleotide sequence ID" value="NZ_BSPG01000003.1"/>
</dbReference>
<dbReference type="InterPro" id="IPR001845">
    <property type="entry name" value="HTH_ArsR_DNA-bd_dom"/>
</dbReference>
<proteinExistence type="predicted"/>
<dbReference type="EMBL" id="BSPG01000003">
    <property type="protein sequence ID" value="GLS43090.1"/>
    <property type="molecule type" value="Genomic_DNA"/>
</dbReference>
<feature type="domain" description="HTH arsR-type" evidence="2">
    <location>
        <begin position="16"/>
        <end position="111"/>
    </location>
</feature>
<reference evidence="4 5" key="3">
    <citation type="submission" date="2020-08" db="EMBL/GenBank/DDBJ databases">
        <title>Genomic Encyclopedia of Type Strains, Phase IV (KMG-IV): sequencing the most valuable type-strain genomes for metagenomic binning, comparative biology and taxonomic classification.</title>
        <authorList>
            <person name="Goeker M."/>
        </authorList>
    </citation>
    <scope>NUCLEOTIDE SEQUENCE [LARGE SCALE GENOMIC DNA]</scope>
    <source>
        <strain evidence="4 5">DSM 24105</strain>
    </source>
</reference>
<sequence length="259" mass="27465">MTRPAGFPILAAMTGSTFASGSAVAEVAAAIGDTARATILAVLVDGRAHTAGELAWEAGITPQTTSGHLAKLDALKLIASEKQGRHRYFRLASPEVAHAIEALMVLVSVGPVRHRPTGPRDEAMREARTCYDHLAGRIGVALSDAMVGRGHLVLEDGVGAVTEPGESFLRDFGIDLTTGRRSTRPLCRTCVDWSERRTHLAGRLGAALCTRCEELGWITRAKDSRAVTITPRGYAGLDKTFGISTPSLRAEGEAIQPSS</sequence>
<accession>A0A7W6F5M2</accession>